<comment type="caution">
    <text evidence="1">The sequence shown here is derived from an EMBL/GenBank/DDBJ whole genome shotgun (WGS) entry which is preliminary data.</text>
</comment>
<dbReference type="AlphaFoldDB" id="A0A2T6BTW1"/>
<evidence type="ECO:0000313" key="2">
    <source>
        <dbReference type="Proteomes" id="UP000244090"/>
    </source>
</evidence>
<organism evidence="1 2">
    <name type="scientific">Kordia periserrulae</name>
    <dbReference type="NCBI Taxonomy" id="701523"/>
    <lineage>
        <taxon>Bacteria</taxon>
        <taxon>Pseudomonadati</taxon>
        <taxon>Bacteroidota</taxon>
        <taxon>Flavobacteriia</taxon>
        <taxon>Flavobacteriales</taxon>
        <taxon>Flavobacteriaceae</taxon>
        <taxon>Kordia</taxon>
    </lineage>
</organism>
<accession>A0A2T6BTW1</accession>
<dbReference type="EMBL" id="QBKT01000009">
    <property type="protein sequence ID" value="PTX59521.1"/>
    <property type="molecule type" value="Genomic_DNA"/>
</dbReference>
<keyword evidence="2" id="KW-1185">Reference proteome</keyword>
<proteinExistence type="predicted"/>
<protein>
    <submittedName>
        <fullName evidence="1">Uncharacterized protein</fullName>
    </submittedName>
</protein>
<reference evidence="1 2" key="1">
    <citation type="submission" date="2018-04" db="EMBL/GenBank/DDBJ databases">
        <title>Genomic Encyclopedia of Archaeal and Bacterial Type Strains, Phase II (KMG-II): from individual species to whole genera.</title>
        <authorList>
            <person name="Goeker M."/>
        </authorList>
    </citation>
    <scope>NUCLEOTIDE SEQUENCE [LARGE SCALE GENOMIC DNA]</scope>
    <source>
        <strain evidence="1 2">DSM 25731</strain>
    </source>
</reference>
<dbReference type="Proteomes" id="UP000244090">
    <property type="component" value="Unassembled WGS sequence"/>
</dbReference>
<sequence length="71" mass="7597">MKTTINLKTRKNLSRSEMKSILAGFGNAPELHNNATVLCNDGKEYSIKSCDTMEEACSLNGGAKICSGGEN</sequence>
<gene>
    <name evidence="1" type="ORF">C8N46_109110</name>
</gene>
<name>A0A2T6BTW1_9FLAO</name>
<evidence type="ECO:0000313" key="1">
    <source>
        <dbReference type="EMBL" id="PTX59521.1"/>
    </source>
</evidence>